<evidence type="ECO:0000313" key="2">
    <source>
        <dbReference type="EMBL" id="KAK7553530.1"/>
    </source>
</evidence>
<feature type="region of interest" description="Disordered" evidence="1">
    <location>
        <begin position="280"/>
        <end position="338"/>
    </location>
</feature>
<feature type="compositionally biased region" description="Polar residues" evidence="1">
    <location>
        <begin position="43"/>
        <end position="53"/>
    </location>
</feature>
<feature type="region of interest" description="Disordered" evidence="1">
    <location>
        <begin position="927"/>
        <end position="973"/>
    </location>
</feature>
<comment type="caution">
    <text evidence="2">The sequence shown here is derived from an EMBL/GenBank/DDBJ whole genome shotgun (WGS) entry which is preliminary data.</text>
</comment>
<name>A0ABR1MM98_9PEZI</name>
<feature type="region of interest" description="Disordered" evidence="1">
    <location>
        <begin position="1157"/>
        <end position="1185"/>
    </location>
</feature>
<reference evidence="2 3" key="1">
    <citation type="submission" date="2024-04" db="EMBL/GenBank/DDBJ databases">
        <title>Phyllosticta paracitricarpa is synonymous to the EU quarantine fungus P. citricarpa based on phylogenomic analyses.</title>
        <authorList>
            <consortium name="Lawrence Berkeley National Laboratory"/>
            <person name="Van Ingen-Buijs V.A."/>
            <person name="Van Westerhoven A.C."/>
            <person name="Haridas S."/>
            <person name="Skiadas P."/>
            <person name="Martin F."/>
            <person name="Groenewald J.Z."/>
            <person name="Crous P.W."/>
            <person name="Seidl M.F."/>
        </authorList>
    </citation>
    <scope>NUCLEOTIDE SEQUENCE [LARGE SCALE GENOMIC DNA]</scope>
    <source>
        <strain evidence="2 3">CBS 122670</strain>
    </source>
</reference>
<feature type="compositionally biased region" description="Polar residues" evidence="1">
    <location>
        <begin position="1020"/>
        <end position="1030"/>
    </location>
</feature>
<feature type="compositionally biased region" description="Low complexity" evidence="1">
    <location>
        <begin position="54"/>
        <end position="65"/>
    </location>
</feature>
<feature type="compositionally biased region" description="Low complexity" evidence="1">
    <location>
        <begin position="1368"/>
        <end position="1378"/>
    </location>
</feature>
<feature type="compositionally biased region" description="Pro residues" evidence="1">
    <location>
        <begin position="1302"/>
        <end position="1320"/>
    </location>
</feature>
<feature type="region of interest" description="Disordered" evidence="1">
    <location>
        <begin position="1205"/>
        <end position="1331"/>
    </location>
</feature>
<evidence type="ECO:0000256" key="1">
    <source>
        <dbReference type="SAM" id="MobiDB-lite"/>
    </source>
</evidence>
<feature type="compositionally biased region" description="Polar residues" evidence="1">
    <location>
        <begin position="932"/>
        <end position="941"/>
    </location>
</feature>
<feature type="region of interest" description="Disordered" evidence="1">
    <location>
        <begin position="198"/>
        <end position="225"/>
    </location>
</feature>
<protein>
    <submittedName>
        <fullName evidence="2">Uncharacterized protein</fullName>
    </submittedName>
</protein>
<feature type="compositionally biased region" description="Acidic residues" evidence="1">
    <location>
        <begin position="488"/>
        <end position="526"/>
    </location>
</feature>
<feature type="compositionally biased region" description="Polar residues" evidence="1">
    <location>
        <begin position="419"/>
        <end position="447"/>
    </location>
</feature>
<accession>A0ABR1MM98</accession>
<keyword evidence="3" id="KW-1185">Reference proteome</keyword>
<feature type="region of interest" description="Disordered" evidence="1">
    <location>
        <begin position="550"/>
        <end position="706"/>
    </location>
</feature>
<proteinExistence type="predicted"/>
<feature type="compositionally biased region" description="Basic and acidic residues" evidence="1">
    <location>
        <begin position="97"/>
        <end position="112"/>
    </location>
</feature>
<sequence length="1431" mass="152357">MAPSNVFSYLRPHHKRTHSHPSSPEPQLAVNSITNPAPLHEALSTTPTSAPRFTSSDTSTSHASSPLGPFAPSLPALSRVGRRSNPPDPQKVPFSAAKDHGYNKRHSMKEDTLQANTSAGSRGQEQVKPNPDPAILPDGWRDSVTGRNAPTGLRTKGQSAQNAAQNGSSPAHASLSTLAEDTAPTNSSFTASQISLASTTLPEKEKHSSAIKIPGPSQSSKSGKRALNLLNPMSLLLRRRSAQALQNLSEESLVSHRNHVVPAMSLGDDFDPSIRGNIVHDFSAPKPRRTQSYDMYTFPQGRRKDNRDDESPSKRDRSHTPVFKEEFDAPEADDKKRQSAIRAEELANHDFLARNAVPSESGHEQSFPPFGRYPAQPPLLSRRSVPPPLDQMPVREDATGLATVPEASPRSPDSDTKRSNATKTPPLSRSRATSVADSSFQSGLPTHMTSRASRFSFQIGGVDSAAQEKLLEEKHRARFAQKSKENIGDDFGDAEEDMYDYNNMDDDFGGYEEEIPTIGVEDDGFGGDERPGLSPGLSSLDFNSMVVGSHVDDVLGPTPGTAETGSTGEEKSQPTGSRASGAKMQVGYSEHVTMDADSNGAGGMRISLQPDDDSEVATGDHKPFQFDDDDDLYFDDGLIGEPDPPAEGDKFDESVFDDPEHHLYERRPPSLKPLPAQRTDTMPPESAEGQSELVDEPAPAHALAPHPSVLGKKSAFQATEPFDFNSSSYHNALADALNKAEAEGRFVRKNSIATTDVSFPSREDGAQGNGENSNQANEKESESQHPTAGFMPDSGRGSCQVDTLNSGSFDDMGDLDSPFSPNPYDVGFDDYGDYDSGLEDDPIIAAANAEALANDYDGEYGSEFGFYASAYANSQAGPGGYFGPRGVDALGRSASGRYAVREPNLTPITERSEYSARNSFIGLGHFAGPSSAPGSQAQNSAGAIPSPGFAQFARTSPYGFPPGTEDDFSDYDMSLEQLMRLRKGAFGGAGSPAGSTASSPRNSSPMNFFSGGFSGRGSSPVATRTKSSLDTFPEGLQEVEESPDEASSTQAQASSASQSDANRVDLSPDISSADDGSPQHASAPVQIYGVPPQRHSGYDAFLPDHPGAIPLSVPASAISTNSNSSCIFSHPSAVQSARNSTSCLAVSPTLSVAAPILSPTAGPTSHPQQPPPPYSPLDPQKFLPHHEPDAHQIQRSTLHLPIHQHTRTHSQPLPQLQPLLSPLYSPTPTNDTTTSTTSTSAIDTSSTATTPANLSPQPPQCISGFSHPHPLVELSAAAAAAAAPPPHHRRGKSSSCIISNAPPMPAPTSQPQELPPPPTRPLHSRTNSASADHVTYVRERVVEDDHHYQHQHLQPPYVGGRPATIAAPGTSSSGEAAATGGGVRDGRGYFPDGAAKGAEREVYRWVLERRRTSGTGEMELVGREVVESGRI</sequence>
<organism evidence="2 3">
    <name type="scientific">Phyllosticta citricarpa</name>
    <dbReference type="NCBI Taxonomy" id="55181"/>
    <lineage>
        <taxon>Eukaryota</taxon>
        <taxon>Fungi</taxon>
        <taxon>Dikarya</taxon>
        <taxon>Ascomycota</taxon>
        <taxon>Pezizomycotina</taxon>
        <taxon>Dothideomycetes</taxon>
        <taxon>Dothideomycetes incertae sedis</taxon>
        <taxon>Botryosphaeriales</taxon>
        <taxon>Phyllostictaceae</taxon>
        <taxon>Phyllosticta</taxon>
    </lineage>
</organism>
<evidence type="ECO:0000313" key="3">
    <source>
        <dbReference type="Proteomes" id="UP001365128"/>
    </source>
</evidence>
<dbReference type="Proteomes" id="UP001365128">
    <property type="component" value="Unassembled WGS sequence"/>
</dbReference>
<feature type="compositionally biased region" description="Basic and acidic residues" evidence="1">
    <location>
        <begin position="647"/>
        <end position="668"/>
    </location>
</feature>
<feature type="compositionally biased region" description="Polar residues" evidence="1">
    <location>
        <begin position="561"/>
        <end position="578"/>
    </location>
</feature>
<feature type="region of interest" description="Disordered" evidence="1">
    <location>
        <begin position="358"/>
        <end position="447"/>
    </location>
</feature>
<feature type="compositionally biased region" description="Low complexity" evidence="1">
    <location>
        <begin position="1210"/>
        <end position="1252"/>
    </location>
</feature>
<feature type="compositionally biased region" description="Basic and acidic residues" evidence="1">
    <location>
        <begin position="302"/>
        <end position="338"/>
    </location>
</feature>
<feature type="region of interest" description="Disordered" evidence="1">
    <location>
        <begin position="985"/>
        <end position="1084"/>
    </location>
</feature>
<feature type="region of interest" description="Disordered" evidence="1">
    <location>
        <begin position="1368"/>
        <end position="1394"/>
    </location>
</feature>
<feature type="compositionally biased region" description="Polar residues" evidence="1">
    <location>
        <begin position="156"/>
        <end position="186"/>
    </location>
</feature>
<feature type="compositionally biased region" description="Low complexity" evidence="1">
    <location>
        <begin position="1008"/>
        <end position="1019"/>
    </location>
</feature>
<dbReference type="EMBL" id="JBBPDW010000004">
    <property type="protein sequence ID" value="KAK7553530.1"/>
    <property type="molecule type" value="Genomic_DNA"/>
</dbReference>
<feature type="compositionally biased region" description="Polar residues" evidence="1">
    <location>
        <begin position="113"/>
        <end position="124"/>
    </location>
</feature>
<feature type="compositionally biased region" description="Low complexity" evidence="1">
    <location>
        <begin position="1046"/>
        <end position="1061"/>
    </location>
</feature>
<feature type="compositionally biased region" description="Low complexity" evidence="1">
    <location>
        <begin position="697"/>
        <end position="706"/>
    </location>
</feature>
<feature type="region of interest" description="Disordered" evidence="1">
    <location>
        <begin position="743"/>
        <end position="832"/>
    </location>
</feature>
<gene>
    <name evidence="2" type="ORF">IWX46DRAFT_590368</name>
</gene>
<feature type="region of interest" description="Disordered" evidence="1">
    <location>
        <begin position="477"/>
        <end position="538"/>
    </location>
</feature>
<feature type="region of interest" description="Disordered" evidence="1">
    <location>
        <begin position="1"/>
        <end position="186"/>
    </location>
</feature>